<proteinExistence type="predicted"/>
<reference evidence="1 2" key="1">
    <citation type="journal article" date="2022" name="Genome Biol. Evol.">
        <title>The Spruce Budworm Genome: Reconstructing the Evolutionary History of Antifreeze Proteins.</title>
        <authorList>
            <person name="Beliveau C."/>
            <person name="Gagne P."/>
            <person name="Picq S."/>
            <person name="Vernygora O."/>
            <person name="Keeling C.I."/>
            <person name="Pinkney K."/>
            <person name="Doucet D."/>
            <person name="Wen F."/>
            <person name="Johnston J.S."/>
            <person name="Maaroufi H."/>
            <person name="Boyle B."/>
            <person name="Laroche J."/>
            <person name="Dewar K."/>
            <person name="Juretic N."/>
            <person name="Blackburn G."/>
            <person name="Nisole A."/>
            <person name="Brunet B."/>
            <person name="Brandao M."/>
            <person name="Lumley L."/>
            <person name="Duan J."/>
            <person name="Quan G."/>
            <person name="Lucarotti C.J."/>
            <person name="Roe A.D."/>
            <person name="Sperling F.A.H."/>
            <person name="Levesque R.C."/>
            <person name="Cusson M."/>
        </authorList>
    </citation>
    <scope>NUCLEOTIDE SEQUENCE [LARGE SCALE GENOMIC DNA]</scope>
    <source>
        <strain evidence="1">Glfc:IPQL:Cfum</strain>
    </source>
</reference>
<organism evidence="1 2">
    <name type="scientific">Choristoneura fumiferana</name>
    <name type="common">Spruce budworm moth</name>
    <name type="synonym">Archips fumiferana</name>
    <dbReference type="NCBI Taxonomy" id="7141"/>
    <lineage>
        <taxon>Eukaryota</taxon>
        <taxon>Metazoa</taxon>
        <taxon>Ecdysozoa</taxon>
        <taxon>Arthropoda</taxon>
        <taxon>Hexapoda</taxon>
        <taxon>Insecta</taxon>
        <taxon>Pterygota</taxon>
        <taxon>Neoptera</taxon>
        <taxon>Endopterygota</taxon>
        <taxon>Lepidoptera</taxon>
        <taxon>Glossata</taxon>
        <taxon>Ditrysia</taxon>
        <taxon>Tortricoidea</taxon>
        <taxon>Tortricidae</taxon>
        <taxon>Tortricinae</taxon>
        <taxon>Choristoneura</taxon>
    </lineage>
</organism>
<keyword evidence="2" id="KW-1185">Reference proteome</keyword>
<dbReference type="EMBL" id="CM046126">
    <property type="protein sequence ID" value="KAI8426927.1"/>
    <property type="molecule type" value="Genomic_DNA"/>
</dbReference>
<protein>
    <submittedName>
        <fullName evidence="1">Uncharacterized protein</fullName>
    </submittedName>
</protein>
<name>A0ACC0JRX8_CHOFU</name>
<gene>
    <name evidence="1" type="ORF">MSG28_014597</name>
</gene>
<sequence length="820" mass="89084">MTFKNQQKTAGLANSADLLWDHLVISADPVSFEAVAVVPNSHSGGLQALRGASTATLDWASLPCAGHLALRRPWKSRYVFLDKLRVLEEAGAAGTDRCPDADINHKTAEEMEASTLSQFFGESCRPGAWSANATHDAELKRQFPNLCALCGPNSQCDYTIEMGVNIAGVNNNNAHIKALECLRTGGSVAYVAWQHAKEFFITRNPEAAGNFSILCPDNSQVALTAANLNLNTAPCAFVRQPWSAIVASTTTIITIRLRSAQQRPLRSAPLPPLRYLLPTASAPPSLRSASLRSASSAPLYLTASAAACIVSAPSVTAAPLRCHAASAPMPPLRCLHSDHCLRSTPLPPCLRPDPIRTISIARATEVQASLRAWWPTLVSPNDGSWRSTLYSILVPTWSNARVNFEDTLLSPANYTGPIRTVPSSHSATSCIPARNWCTVSEREFLKCQWVRSAAYTLGIQPTIACQQRNNYFECLRGVRDRQVDFLATPANYGYLARQNYRLAPVKLMQNQRTNEKSFSRVTALLRNSTATSEVTRFENLKGKKACFPEFGGISYVSFVRTAQQIGVLSASECDYAKAVGEFFEGACAPGALDATHALSETNYDATPLCTACRSANVTTNFTCDWNYNDNLYFGNNGSLACLADNEVHVAFVETQNLAAHLTQLNLDGNQFRALCKNNSLAINNGIAAIDDNCLLSYVVDSEVLTRRNDPAFNSISTLLDTLEKYFGYSASAGTQHINLEIFSAFDGTNDLLFKNTAVGFSEPTAATTNEPAKNYVELFQHLQACTGAGSNIPVPGLANRSFYSIFTLLASALLTRFVVY</sequence>
<dbReference type="Proteomes" id="UP001064048">
    <property type="component" value="Chromosome 26"/>
</dbReference>
<accession>A0ACC0JRX8</accession>
<evidence type="ECO:0000313" key="2">
    <source>
        <dbReference type="Proteomes" id="UP001064048"/>
    </source>
</evidence>
<evidence type="ECO:0000313" key="1">
    <source>
        <dbReference type="EMBL" id="KAI8426927.1"/>
    </source>
</evidence>
<comment type="caution">
    <text evidence="1">The sequence shown here is derived from an EMBL/GenBank/DDBJ whole genome shotgun (WGS) entry which is preliminary data.</text>
</comment>